<dbReference type="EMBL" id="JBHMBS010000015">
    <property type="protein sequence ID" value="MFB9679299.1"/>
    <property type="molecule type" value="Genomic_DNA"/>
</dbReference>
<dbReference type="Gene3D" id="3.20.20.140">
    <property type="entry name" value="Metal-dependent hydrolases"/>
    <property type="match status" value="1"/>
</dbReference>
<reference evidence="2 3" key="1">
    <citation type="submission" date="2024-09" db="EMBL/GenBank/DDBJ databases">
        <authorList>
            <person name="Sun Q."/>
            <person name="Mori K."/>
        </authorList>
    </citation>
    <scope>NUCLEOTIDE SEQUENCE [LARGE SCALE GENOMIC DNA]</scope>
    <source>
        <strain evidence="2 3">JCM 3028</strain>
    </source>
</reference>
<evidence type="ECO:0000313" key="3">
    <source>
        <dbReference type="Proteomes" id="UP001589610"/>
    </source>
</evidence>
<dbReference type="InterPro" id="IPR013108">
    <property type="entry name" value="Amidohydro_3"/>
</dbReference>
<evidence type="ECO:0000313" key="2">
    <source>
        <dbReference type="EMBL" id="MFB9679299.1"/>
    </source>
</evidence>
<evidence type="ECO:0000259" key="1">
    <source>
        <dbReference type="Pfam" id="PF07969"/>
    </source>
</evidence>
<dbReference type="PANTHER" id="PTHR32027:SF0">
    <property type="entry name" value="CYTOSINE DEAMINASE"/>
    <property type="match status" value="1"/>
</dbReference>
<dbReference type="SUPFAM" id="SSF51338">
    <property type="entry name" value="Composite domain of metallo-dependent hydrolases"/>
    <property type="match status" value="1"/>
</dbReference>
<dbReference type="Proteomes" id="UP001589610">
    <property type="component" value="Unassembled WGS sequence"/>
</dbReference>
<gene>
    <name evidence="2" type="ORF">ACFFRH_27790</name>
</gene>
<dbReference type="Pfam" id="PF07969">
    <property type="entry name" value="Amidohydro_3"/>
    <property type="match status" value="1"/>
</dbReference>
<dbReference type="PANTHER" id="PTHR32027">
    <property type="entry name" value="CYTOSINE DEAMINASE"/>
    <property type="match status" value="1"/>
</dbReference>
<feature type="domain" description="Amidohydrolase 3" evidence="1">
    <location>
        <begin position="76"/>
        <end position="402"/>
    </location>
</feature>
<dbReference type="RefSeq" id="WP_344747813.1">
    <property type="nucleotide sequence ID" value="NZ_BAAAWW010000139.1"/>
</dbReference>
<dbReference type="InterPro" id="IPR052349">
    <property type="entry name" value="Metallo-hydrolase_Enzymes"/>
</dbReference>
<dbReference type="SUPFAM" id="SSF51556">
    <property type="entry name" value="Metallo-dependent hydrolases"/>
    <property type="match status" value="1"/>
</dbReference>
<organism evidence="2 3">
    <name type="scientific">Streptosporangium vulgare</name>
    <dbReference type="NCBI Taxonomy" id="46190"/>
    <lineage>
        <taxon>Bacteria</taxon>
        <taxon>Bacillati</taxon>
        <taxon>Actinomycetota</taxon>
        <taxon>Actinomycetes</taxon>
        <taxon>Streptosporangiales</taxon>
        <taxon>Streptosporangiaceae</taxon>
        <taxon>Streptosporangium</taxon>
    </lineage>
</organism>
<keyword evidence="3" id="KW-1185">Reference proteome</keyword>
<proteinExistence type="predicted"/>
<sequence length="416" mass="44305">MDTPDLLIRNATLRGRPGRWSLAATDGVISLVAEDDPDLGPAADVTLDADGALVTEPFVDAHLHLCKVRTLDRAGPAALSEYTGGTMGAAMGAIETAAAVKTGQTAKSVLERARPVLLESVRHGVRAVQAFADIDPKAGLSGVEALLALREEFRGLVDVRVVAFPQDGLLREPGTEELVAEAVRRGADVVGGIPWIEWTDADAAEHVRRMVGLAQRHDLRVAMLVDDAGDPGLRTAEMLARELLERNMIGRGSAQHARAMALYPEPYLRRLAGLCRAAGLGFVSDPHTGPLHLPVFRLADAGVPVALGQDDIEDAYYPFGRHNLLEVAFLAAHLLDARTDAALERLYDMVTVDAARVAGLPVHRLEPGAPADLVVLEGRTLREALARHAPPRHVVVAGRVVASSTLLTSFGPGVPR</sequence>
<accession>A0ABV5TJV5</accession>
<protein>
    <submittedName>
        <fullName evidence="2">Amidohydrolase family protein</fullName>
    </submittedName>
</protein>
<dbReference type="Gene3D" id="2.30.40.10">
    <property type="entry name" value="Urease, subunit C, domain 1"/>
    <property type="match status" value="1"/>
</dbReference>
<dbReference type="CDD" id="cd01293">
    <property type="entry name" value="Bact_CD"/>
    <property type="match status" value="1"/>
</dbReference>
<name>A0ABV5TJV5_9ACTN</name>
<comment type="caution">
    <text evidence="2">The sequence shown here is derived from an EMBL/GenBank/DDBJ whole genome shotgun (WGS) entry which is preliminary data.</text>
</comment>
<dbReference type="InterPro" id="IPR011059">
    <property type="entry name" value="Metal-dep_hydrolase_composite"/>
</dbReference>
<dbReference type="InterPro" id="IPR032466">
    <property type="entry name" value="Metal_Hydrolase"/>
</dbReference>